<feature type="transmembrane region" description="Helical" evidence="1">
    <location>
        <begin position="20"/>
        <end position="37"/>
    </location>
</feature>
<accession>A0AAI9N5P7</accession>
<keyword evidence="1" id="KW-0472">Membrane</keyword>
<dbReference type="Proteomes" id="UP000006772">
    <property type="component" value="Unassembled WGS sequence"/>
</dbReference>
<reference evidence="3 4" key="1">
    <citation type="journal article" date="2013" name="Front. Microbiol.">
        <title>The genome of the endophytic bacterium H. frisingense GSF30(T) identifies diverse strategies in the Herbaspirillum genus to interact with plants.</title>
        <authorList>
            <person name="Straub D."/>
            <person name="Rothballer M."/>
            <person name="Hartmann A."/>
            <person name="Ludewig U."/>
        </authorList>
    </citation>
    <scope>NUCLEOTIDE SEQUENCE [LARGE SCALE GENOMIC DNA]</scope>
    <source>
        <strain evidence="3 4">GSF30</strain>
    </source>
</reference>
<comment type="caution">
    <text evidence="3">The sequence shown here is derived from an EMBL/GenBank/DDBJ whole genome shotgun (WGS) entry which is preliminary data.</text>
</comment>
<keyword evidence="3" id="KW-0645">Protease</keyword>
<evidence type="ECO:0000259" key="2">
    <source>
        <dbReference type="Pfam" id="PF02517"/>
    </source>
</evidence>
<dbReference type="GO" id="GO:0004175">
    <property type="term" value="F:endopeptidase activity"/>
    <property type="evidence" value="ECO:0007669"/>
    <property type="project" value="UniProtKB-ARBA"/>
</dbReference>
<dbReference type="EMBL" id="AEEC02000002">
    <property type="protein sequence ID" value="EOA06624.1"/>
    <property type="molecule type" value="Genomic_DNA"/>
</dbReference>
<feature type="domain" description="CAAX prenyl protease 2/Lysostaphin resistance protein A-like" evidence="2">
    <location>
        <begin position="201"/>
        <end position="295"/>
    </location>
</feature>
<dbReference type="RefSeq" id="WP_006461675.1">
    <property type="nucleotide sequence ID" value="NZ_AEEC02000002.1"/>
</dbReference>
<sequence length="306" mass="32875">MSAFSLLSLPSQPSLPSLTATLLLMLAICTVWLPALPLRGPMRLPPWLLLLMLAMVAALLNGQVNMVGVLGLLLLGVSAWRAAHACHAQRAWPAGMWLLPVIVLSLLLAMHRWPGFLNPLVLPRQAITPDALPFMLYANFDKGVAGLLLLALLAPRCHARKQWQAALRRALLPGLLTIVVVMLSGWLLGMVRPEAKWPPFAATFLAINLLLTVVAEEAFFRGLIQQRLQLALHTLRGGQLLAVVVSAVLFGAAHLGGGMVYAALASVAGLGYAIVFQRSGRIEAAIAVHFALNAVHFLGFTYPALA</sequence>
<protein>
    <submittedName>
        <fullName evidence="3">CAAX protease</fullName>
    </submittedName>
</protein>
<evidence type="ECO:0000313" key="3">
    <source>
        <dbReference type="EMBL" id="EOA06624.1"/>
    </source>
</evidence>
<feature type="transmembrane region" description="Helical" evidence="1">
    <location>
        <begin position="66"/>
        <end position="83"/>
    </location>
</feature>
<gene>
    <name evidence="3" type="ORF">HFRIS_002654</name>
</gene>
<organism evidence="3 4">
    <name type="scientific">Herbaspirillum frisingense GSF30</name>
    <dbReference type="NCBI Taxonomy" id="864073"/>
    <lineage>
        <taxon>Bacteria</taxon>
        <taxon>Pseudomonadati</taxon>
        <taxon>Pseudomonadota</taxon>
        <taxon>Betaproteobacteria</taxon>
        <taxon>Burkholderiales</taxon>
        <taxon>Oxalobacteraceae</taxon>
        <taxon>Herbaspirillum</taxon>
    </lineage>
</organism>
<dbReference type="GO" id="GO:0006508">
    <property type="term" value="P:proteolysis"/>
    <property type="evidence" value="ECO:0007669"/>
    <property type="project" value="UniProtKB-KW"/>
</dbReference>
<feature type="transmembrane region" description="Helical" evidence="1">
    <location>
        <begin position="284"/>
        <end position="305"/>
    </location>
</feature>
<proteinExistence type="predicted"/>
<feature type="transmembrane region" description="Helical" evidence="1">
    <location>
        <begin position="95"/>
        <end position="114"/>
    </location>
</feature>
<dbReference type="InterPro" id="IPR003675">
    <property type="entry name" value="Rce1/LyrA-like_dom"/>
</dbReference>
<feature type="transmembrane region" description="Helical" evidence="1">
    <location>
        <begin position="134"/>
        <end position="154"/>
    </location>
</feature>
<feature type="transmembrane region" description="Helical" evidence="1">
    <location>
        <begin position="240"/>
        <end position="264"/>
    </location>
</feature>
<keyword evidence="1" id="KW-1133">Transmembrane helix</keyword>
<dbReference type="AlphaFoldDB" id="A0AAI9N5P7"/>
<keyword evidence="3" id="KW-0378">Hydrolase</keyword>
<name>A0AAI9N5P7_9BURK</name>
<feature type="transmembrane region" description="Helical" evidence="1">
    <location>
        <begin position="166"/>
        <end position="188"/>
    </location>
</feature>
<dbReference type="Pfam" id="PF02517">
    <property type="entry name" value="Rce1-like"/>
    <property type="match status" value="1"/>
</dbReference>
<evidence type="ECO:0000256" key="1">
    <source>
        <dbReference type="SAM" id="Phobius"/>
    </source>
</evidence>
<keyword evidence="1" id="KW-0812">Transmembrane</keyword>
<dbReference type="GO" id="GO:0080120">
    <property type="term" value="P:CAAX-box protein maturation"/>
    <property type="evidence" value="ECO:0007669"/>
    <property type="project" value="UniProtKB-ARBA"/>
</dbReference>
<evidence type="ECO:0000313" key="4">
    <source>
        <dbReference type="Proteomes" id="UP000006772"/>
    </source>
</evidence>
<feature type="transmembrane region" description="Helical" evidence="1">
    <location>
        <begin position="200"/>
        <end position="220"/>
    </location>
</feature>